<evidence type="ECO:0000313" key="2">
    <source>
        <dbReference type="Proteomes" id="UP000293296"/>
    </source>
</evidence>
<dbReference type="CDD" id="cd02440">
    <property type="entry name" value="AdoMet_MTases"/>
    <property type="match status" value="1"/>
</dbReference>
<sequence>MVAHNPCDPGQGYPPQHWLRQQDPETVLAAGAAQQALTYSRIKNEHLFALLGDLAGAKVLDFGCGAGFFAVEAAKRGATLALGLDALPEAAAAATLLARRGGLAERTAFVAADEPALSPDARFSAICLRDVLEHVADDQGLLDAVARHLAPGGRLVLATQNSWSLNFVLEGGWRRLILGQRDWMGWDATHRRFYSPRSLARLLRRAGLTPYAWRGAYILPHKLPLPPGSRRAFRRIEALAALDRPLGRLFPSNRLGWSLMVGARR</sequence>
<reference evidence="1 2" key="1">
    <citation type="submission" date="2018-02" db="EMBL/GenBank/DDBJ databases">
        <title>Genome sequence of Desulfovibrio carbinolicus DSM 3852.</title>
        <authorList>
            <person name="Wilbanks E."/>
            <person name="Skennerton C.T."/>
            <person name="Orphan V.J."/>
        </authorList>
    </citation>
    <scope>NUCLEOTIDE SEQUENCE [LARGE SCALE GENOMIC DNA]</scope>
    <source>
        <strain evidence="1 2">DSM 3852</strain>
    </source>
</reference>
<gene>
    <name evidence="1" type="ORF">C3Y92_02470</name>
</gene>
<evidence type="ECO:0008006" key="3">
    <source>
        <dbReference type="Google" id="ProtNLM"/>
    </source>
</evidence>
<protein>
    <recommendedName>
        <fullName evidence="3">Class I SAM-dependent methyltransferase</fullName>
    </recommendedName>
</protein>
<accession>A0A4P6HGA7</accession>
<dbReference type="KEGG" id="dcb:C3Y92_02470"/>
<dbReference type="Gene3D" id="3.40.50.150">
    <property type="entry name" value="Vaccinia Virus protein VP39"/>
    <property type="match status" value="1"/>
</dbReference>
<dbReference type="Pfam" id="PF13489">
    <property type="entry name" value="Methyltransf_23"/>
    <property type="match status" value="1"/>
</dbReference>
<keyword evidence="2" id="KW-1185">Reference proteome</keyword>
<proteinExistence type="predicted"/>
<dbReference type="AlphaFoldDB" id="A0A4P6HGA7"/>
<dbReference type="RefSeq" id="WP_129349184.1">
    <property type="nucleotide sequence ID" value="NZ_CP026538.1"/>
</dbReference>
<dbReference type="OrthoDB" id="5522265at2"/>
<dbReference type="SUPFAM" id="SSF53335">
    <property type="entry name" value="S-adenosyl-L-methionine-dependent methyltransferases"/>
    <property type="match status" value="1"/>
</dbReference>
<dbReference type="InterPro" id="IPR029063">
    <property type="entry name" value="SAM-dependent_MTases_sf"/>
</dbReference>
<dbReference type="Proteomes" id="UP000293296">
    <property type="component" value="Chromosome"/>
</dbReference>
<dbReference type="EMBL" id="CP026538">
    <property type="protein sequence ID" value="QAZ66161.1"/>
    <property type="molecule type" value="Genomic_DNA"/>
</dbReference>
<evidence type="ECO:0000313" key="1">
    <source>
        <dbReference type="EMBL" id="QAZ66161.1"/>
    </source>
</evidence>
<organism evidence="1 2">
    <name type="scientific">Solidesulfovibrio carbinolicus</name>
    <dbReference type="NCBI Taxonomy" id="296842"/>
    <lineage>
        <taxon>Bacteria</taxon>
        <taxon>Pseudomonadati</taxon>
        <taxon>Thermodesulfobacteriota</taxon>
        <taxon>Desulfovibrionia</taxon>
        <taxon>Desulfovibrionales</taxon>
        <taxon>Desulfovibrionaceae</taxon>
        <taxon>Solidesulfovibrio</taxon>
    </lineage>
</organism>
<name>A0A4P6HGA7_9BACT</name>
<dbReference type="PANTHER" id="PTHR43861">
    <property type="entry name" value="TRANS-ACONITATE 2-METHYLTRANSFERASE-RELATED"/>
    <property type="match status" value="1"/>
</dbReference>